<keyword evidence="4" id="KW-0560">Oxidoreductase</keyword>
<accession>A0A369XHS6</accession>
<dbReference type="Gene3D" id="3.40.718.10">
    <property type="entry name" value="Isopropylmalate Dehydrogenase"/>
    <property type="match status" value="1"/>
</dbReference>
<dbReference type="SUPFAM" id="SSF53659">
    <property type="entry name" value="Isocitrate/Isopropylmalate dehydrogenase-like"/>
    <property type="match status" value="1"/>
</dbReference>
<dbReference type="GO" id="GO:0046872">
    <property type="term" value="F:metal ion binding"/>
    <property type="evidence" value="ECO:0007669"/>
    <property type="project" value="UniProtKB-KW"/>
</dbReference>
<dbReference type="InterPro" id="IPR050501">
    <property type="entry name" value="ICDH/IPMDH"/>
</dbReference>
<dbReference type="GO" id="GO:0016491">
    <property type="term" value="F:oxidoreductase activity"/>
    <property type="evidence" value="ECO:0007669"/>
    <property type="project" value="UniProtKB-KW"/>
</dbReference>
<feature type="domain" description="Isopropylmalate dehydrogenase-like" evidence="7">
    <location>
        <begin position="8"/>
        <end position="356"/>
    </location>
</feature>
<protein>
    <submittedName>
        <fullName evidence="8">Isocitrate/isopropylmalate dehydrogenase family protein</fullName>
    </submittedName>
</protein>
<evidence type="ECO:0000256" key="5">
    <source>
        <dbReference type="ARBA" id="ARBA00023027"/>
    </source>
</evidence>
<gene>
    <name evidence="8" type="ORF">DVS81_16385</name>
</gene>
<dbReference type="Proteomes" id="UP000253831">
    <property type="component" value="Unassembled WGS sequence"/>
</dbReference>
<keyword evidence="5" id="KW-0520">NAD</keyword>
<dbReference type="Pfam" id="PF00180">
    <property type="entry name" value="Iso_dh"/>
    <property type="match status" value="1"/>
</dbReference>
<evidence type="ECO:0000256" key="3">
    <source>
        <dbReference type="ARBA" id="ARBA00022723"/>
    </source>
</evidence>
<sequence length="362" mass="39213">MYNNPRFRIAVLPGDGIGPEVVQSCLTILEVLCERLGGISFDFRQREGGAGHYEKTGVVFSDDTLAECRDADAVLLGAMGLPRVCYPDGTEVSAHFDLRMAMDIYAGLRPIRGYPRLPLVLADQRAAEIDLVVVREQSEGLLSSHGCGTLEDDRVRETMVVSRHGSRRVVEFAFELAGRRAKSKRRPGKVTCVDQANLLASMALFRKVFSEVAATHPEVEVEYAHGDVIAAKLVRAPWDFDVLVTENALGRLLADFSAALAGSQSLAPKADIGDRYAIFQPAHGSADDCAGKGRANPVAQVLAAALMLDWLADQHAEPRLAHGARILERAVDKTMTSIWPIEFGGEDGTAAITRALVAHIRG</sequence>
<evidence type="ECO:0000256" key="6">
    <source>
        <dbReference type="ARBA" id="ARBA00023211"/>
    </source>
</evidence>
<evidence type="ECO:0000256" key="1">
    <source>
        <dbReference type="ARBA" id="ARBA00001936"/>
    </source>
</evidence>
<name>A0A369XHS6_9PROT</name>
<comment type="caution">
    <text evidence="8">The sequence shown here is derived from an EMBL/GenBank/DDBJ whole genome shotgun (WGS) entry which is preliminary data.</text>
</comment>
<dbReference type="SMART" id="SM01329">
    <property type="entry name" value="Iso_dh"/>
    <property type="match status" value="1"/>
</dbReference>
<dbReference type="PANTHER" id="PTHR43275">
    <property type="entry name" value="D-MALATE DEHYDROGENASE [DECARBOXYLATING]"/>
    <property type="match status" value="1"/>
</dbReference>
<comment type="cofactor">
    <cofactor evidence="2">
        <name>Mg(2+)</name>
        <dbReference type="ChEBI" id="CHEBI:18420"/>
    </cofactor>
</comment>
<comment type="cofactor">
    <cofactor evidence="1">
        <name>Mn(2+)</name>
        <dbReference type="ChEBI" id="CHEBI:29035"/>
    </cofactor>
</comment>
<evidence type="ECO:0000313" key="8">
    <source>
        <dbReference type="EMBL" id="RDE49454.1"/>
    </source>
</evidence>
<dbReference type="AlphaFoldDB" id="A0A369XHS6"/>
<evidence type="ECO:0000256" key="4">
    <source>
        <dbReference type="ARBA" id="ARBA00023002"/>
    </source>
</evidence>
<keyword evidence="3" id="KW-0479">Metal-binding</keyword>
<dbReference type="PANTHER" id="PTHR43275:SF1">
    <property type="entry name" value="D-MALATE DEHYDROGENASE [DECARBOXYLATING]"/>
    <property type="match status" value="1"/>
</dbReference>
<reference evidence="8 9" key="1">
    <citation type="submission" date="2018-05" db="EMBL/GenBank/DDBJ databases">
        <title>Integrated omic analyses show evidence that a Ca. Accumulibacter phosphatis strain performs denitrification under micro-aerobic conditions.</title>
        <authorList>
            <person name="Camejo P.Y."/>
            <person name="Katherine M.D."/>
            <person name="Daniel N.R."/>
        </authorList>
    </citation>
    <scope>NUCLEOTIDE SEQUENCE [LARGE SCALE GENOMIC DNA]</scope>
    <source>
        <strain evidence="8">UW-LDO-IC</strain>
    </source>
</reference>
<evidence type="ECO:0000259" key="7">
    <source>
        <dbReference type="SMART" id="SM01329"/>
    </source>
</evidence>
<organism evidence="8 9">
    <name type="scientific">Candidatus Accumulibacter meliphilus</name>
    <dbReference type="NCBI Taxonomy" id="2211374"/>
    <lineage>
        <taxon>Bacteria</taxon>
        <taxon>Pseudomonadati</taxon>
        <taxon>Pseudomonadota</taxon>
        <taxon>Betaproteobacteria</taxon>
        <taxon>Candidatus Accumulibacter</taxon>
    </lineage>
</organism>
<keyword evidence="6" id="KW-0464">Manganese</keyword>
<evidence type="ECO:0000313" key="9">
    <source>
        <dbReference type="Proteomes" id="UP000253831"/>
    </source>
</evidence>
<evidence type="ECO:0000256" key="2">
    <source>
        <dbReference type="ARBA" id="ARBA00001946"/>
    </source>
</evidence>
<dbReference type="InterPro" id="IPR024084">
    <property type="entry name" value="IsoPropMal-DH-like_dom"/>
</dbReference>
<proteinExistence type="predicted"/>
<dbReference type="EMBL" id="QPGA01000041">
    <property type="protein sequence ID" value="RDE49454.1"/>
    <property type="molecule type" value="Genomic_DNA"/>
</dbReference>